<dbReference type="AlphaFoldDB" id="A0A1I0R1L6"/>
<name>A0A1I0R1L6_9BACT</name>
<evidence type="ECO:0000313" key="2">
    <source>
        <dbReference type="Proteomes" id="UP000199310"/>
    </source>
</evidence>
<gene>
    <name evidence="1" type="ORF">SAMN04488122_2065</name>
</gene>
<accession>A0A1I0R1L6</accession>
<dbReference type="OrthoDB" id="675014at2"/>
<dbReference type="EMBL" id="FOJG01000001">
    <property type="protein sequence ID" value="SEW34137.1"/>
    <property type="molecule type" value="Genomic_DNA"/>
</dbReference>
<dbReference type="PROSITE" id="PS51257">
    <property type="entry name" value="PROKAR_LIPOPROTEIN"/>
    <property type="match status" value="1"/>
</dbReference>
<organism evidence="1 2">
    <name type="scientific">Chitinophaga arvensicola</name>
    <dbReference type="NCBI Taxonomy" id="29529"/>
    <lineage>
        <taxon>Bacteria</taxon>
        <taxon>Pseudomonadati</taxon>
        <taxon>Bacteroidota</taxon>
        <taxon>Chitinophagia</taxon>
        <taxon>Chitinophagales</taxon>
        <taxon>Chitinophagaceae</taxon>
        <taxon>Chitinophaga</taxon>
    </lineage>
</organism>
<evidence type="ECO:0008006" key="3">
    <source>
        <dbReference type="Google" id="ProtNLM"/>
    </source>
</evidence>
<evidence type="ECO:0000313" key="1">
    <source>
        <dbReference type="EMBL" id="SEW34137.1"/>
    </source>
</evidence>
<dbReference type="RefSeq" id="WP_089894051.1">
    <property type="nucleotide sequence ID" value="NZ_FOJG01000001.1"/>
</dbReference>
<dbReference type="Proteomes" id="UP000199310">
    <property type="component" value="Unassembled WGS sequence"/>
</dbReference>
<reference evidence="2" key="1">
    <citation type="submission" date="2016-10" db="EMBL/GenBank/DDBJ databases">
        <authorList>
            <person name="Varghese N."/>
            <person name="Submissions S."/>
        </authorList>
    </citation>
    <scope>NUCLEOTIDE SEQUENCE [LARGE SCALE GENOMIC DNA]</scope>
    <source>
        <strain evidence="2">DSM 3695</strain>
    </source>
</reference>
<sequence length="129" mass="14447">MRTISLLLIFLLFAGCKKETDRCSQYGWIDINSVRYMGKTPASSQGAGGVFYDVYTTFATSCYSLNRLVETRQADTILIKAEYIYNSCATCTQSSSVQSKTYSFITATPGTYYLKWEGIPSRVDTVHIP</sequence>
<protein>
    <recommendedName>
        <fullName evidence="3">Lipoprotein</fullName>
    </recommendedName>
</protein>
<proteinExistence type="predicted"/>
<keyword evidence="2" id="KW-1185">Reference proteome</keyword>
<dbReference type="STRING" id="29529.SAMN04488122_2065"/>